<dbReference type="PANTHER" id="PTHR34595:SF7">
    <property type="entry name" value="SLL1039 PROTEIN"/>
    <property type="match status" value="1"/>
</dbReference>
<dbReference type="InterPro" id="IPR007296">
    <property type="entry name" value="DUF403"/>
</dbReference>
<dbReference type="Pfam" id="PF04168">
    <property type="entry name" value="Alpha-E"/>
    <property type="match status" value="1"/>
</dbReference>
<protein>
    <recommendedName>
        <fullName evidence="1">DUF403 domain-containing protein</fullName>
    </recommendedName>
</protein>
<dbReference type="PATRIC" id="fig|220754.4.peg.105"/>
<keyword evidence="3" id="KW-1185">Reference proteome</keyword>
<gene>
    <name evidence="2" type="ORF">KR50_01030</name>
</gene>
<dbReference type="AlphaFoldDB" id="A0A0C2SFR8"/>
<name>A0A0C2SFR8_9BACL</name>
<organism evidence="2 3">
    <name type="scientific">Jeotgalibacillus campisalis</name>
    <dbReference type="NCBI Taxonomy" id="220754"/>
    <lineage>
        <taxon>Bacteria</taxon>
        <taxon>Bacillati</taxon>
        <taxon>Bacillota</taxon>
        <taxon>Bacilli</taxon>
        <taxon>Bacillales</taxon>
        <taxon>Caryophanaceae</taxon>
        <taxon>Jeotgalibacillus</taxon>
    </lineage>
</organism>
<dbReference type="InterPro" id="IPR051680">
    <property type="entry name" value="ATP-dep_Glu-Cys_Ligase-2"/>
</dbReference>
<evidence type="ECO:0000259" key="1">
    <source>
        <dbReference type="Pfam" id="PF04168"/>
    </source>
</evidence>
<evidence type="ECO:0000313" key="2">
    <source>
        <dbReference type="EMBL" id="KIL52774.1"/>
    </source>
</evidence>
<sequence>MLSRVADSLYWMSRNIERAENNARVLGVQLIQMLEASSEDSLANHDWETVIEVCGSLEEFHSLYEQLTINNVIDYLAFSEINQSSILSCVKFARENARVTRDNIPADLFEVWNDLFLESTNMFIPEGSLKEVHGFLKKVKVASLTSQGVIESSMSRGVPYRFIKIAKWLERGEKTARILNVLSEKSNDDRERADGTNYYYWRSALQLLNGYDEYLKKHPPRMNEKDVLTFLISDYAFPRSIQYCMDHVREAIIALEGGKVSHYSWRMYAALDRLMAEFDEDKIRSLAVHEFSSFLDDFQDRCNDISQVFSQTYYLIEPAHVP</sequence>
<dbReference type="Proteomes" id="UP000031972">
    <property type="component" value="Unassembled WGS sequence"/>
</dbReference>
<feature type="domain" description="DUF403" evidence="1">
    <location>
        <begin position="1"/>
        <end position="313"/>
    </location>
</feature>
<accession>A0A0C2SFR8</accession>
<dbReference type="EMBL" id="JXRR01000001">
    <property type="protein sequence ID" value="KIL52774.1"/>
    <property type="molecule type" value="Genomic_DNA"/>
</dbReference>
<comment type="caution">
    <text evidence="2">The sequence shown here is derived from an EMBL/GenBank/DDBJ whole genome shotgun (WGS) entry which is preliminary data.</text>
</comment>
<dbReference type="PANTHER" id="PTHR34595">
    <property type="entry name" value="BLR5612 PROTEIN"/>
    <property type="match status" value="1"/>
</dbReference>
<dbReference type="RefSeq" id="WP_041053523.1">
    <property type="nucleotide sequence ID" value="NZ_JXRR01000001.1"/>
</dbReference>
<evidence type="ECO:0000313" key="3">
    <source>
        <dbReference type="Proteomes" id="UP000031972"/>
    </source>
</evidence>
<reference evidence="2 3" key="1">
    <citation type="submission" date="2015-01" db="EMBL/GenBank/DDBJ databases">
        <title>Jeotgalibacillus campisalis genome sequencing.</title>
        <authorList>
            <person name="Goh K.M."/>
            <person name="Chan K.-G."/>
            <person name="Yaakop A.S."/>
            <person name="Ee R."/>
            <person name="Gan H.M."/>
            <person name="Chan C.S."/>
        </authorList>
    </citation>
    <scope>NUCLEOTIDE SEQUENCE [LARGE SCALE GENOMIC DNA]</scope>
    <source>
        <strain evidence="2 3">SF-57</strain>
    </source>
</reference>
<proteinExistence type="predicted"/>